<gene>
    <name evidence="2" type="ORF">HMPREF1120_04177</name>
</gene>
<sequence>MGNRPSRQIDPGDVRIETTYYYPDPSGSGGRVYVNRTRSQPTRGRNGSGRRGTAHREHIPWSREGEILERVLDGDGPSPALRRFLAYEPQDPRRVRSDGSVVYMENFDPFSRNGHRPRRRITYTDDEGWTYYLHDNDIGKNAMRMRSTSPTRGLRPGDTYYDRPDSRGYRPMRVYDPTRDLDPSGPGRGI</sequence>
<accession>H6BWL3</accession>
<dbReference type="AlphaFoldDB" id="H6BWL3"/>
<dbReference type="InParanoid" id="H6BWL3"/>
<feature type="region of interest" description="Disordered" evidence="1">
    <location>
        <begin position="1"/>
        <end position="57"/>
    </location>
</feature>
<reference evidence="2" key="1">
    <citation type="submission" date="2011-07" db="EMBL/GenBank/DDBJ databases">
        <title>The Genome Sequence of Exophiala (Wangiella) dermatitidis NIH/UT8656.</title>
        <authorList>
            <consortium name="The Broad Institute Genome Sequencing Platform"/>
            <person name="Cuomo C."/>
            <person name="Wang Z."/>
            <person name="Hunicke-Smith S."/>
            <person name="Szanislo P.J."/>
            <person name="Earl A."/>
            <person name="Young S.K."/>
            <person name="Zeng Q."/>
            <person name="Gargeya S."/>
            <person name="Fitzgerald M."/>
            <person name="Haas B."/>
            <person name="Abouelleil A."/>
            <person name="Alvarado L."/>
            <person name="Arachchi H.M."/>
            <person name="Berlin A."/>
            <person name="Brown A."/>
            <person name="Chapman S.B."/>
            <person name="Chen Z."/>
            <person name="Dunbar C."/>
            <person name="Freedman E."/>
            <person name="Gearin G."/>
            <person name="Gellesch M."/>
            <person name="Goldberg J."/>
            <person name="Griggs A."/>
            <person name="Gujja S."/>
            <person name="Heiman D."/>
            <person name="Howarth C."/>
            <person name="Larson L."/>
            <person name="Lui A."/>
            <person name="MacDonald P.J.P."/>
            <person name="Montmayeur A."/>
            <person name="Murphy C."/>
            <person name="Neiman D."/>
            <person name="Pearson M."/>
            <person name="Priest M."/>
            <person name="Roberts A."/>
            <person name="Saif S."/>
            <person name="Shea T."/>
            <person name="Shenoy N."/>
            <person name="Sisk P."/>
            <person name="Stolte C."/>
            <person name="Sykes S."/>
            <person name="Wortman J."/>
            <person name="Nusbaum C."/>
            <person name="Birren B."/>
        </authorList>
    </citation>
    <scope>NUCLEOTIDE SEQUENCE</scope>
    <source>
        <strain evidence="2">NIH/UT8656</strain>
    </source>
</reference>
<dbReference type="HOGENOM" id="CLU_1387166_0_0_1"/>
<evidence type="ECO:0000256" key="1">
    <source>
        <dbReference type="SAM" id="MobiDB-lite"/>
    </source>
</evidence>
<dbReference type="VEuPathDB" id="FungiDB:HMPREF1120_04177"/>
<evidence type="ECO:0000313" key="2">
    <source>
        <dbReference type="EMBL" id="EHY56074.1"/>
    </source>
</evidence>
<name>H6BWL3_EXODN</name>
<dbReference type="Proteomes" id="UP000007304">
    <property type="component" value="Unassembled WGS sequence"/>
</dbReference>
<dbReference type="EMBL" id="JH226132">
    <property type="protein sequence ID" value="EHY56074.1"/>
    <property type="molecule type" value="Genomic_DNA"/>
</dbReference>
<protein>
    <submittedName>
        <fullName evidence="2">Uncharacterized protein</fullName>
    </submittedName>
</protein>
<keyword evidence="3" id="KW-1185">Reference proteome</keyword>
<organism evidence="2 3">
    <name type="scientific">Exophiala dermatitidis (strain ATCC 34100 / CBS 525.76 / NIH/UT8656)</name>
    <name type="common">Black yeast</name>
    <name type="synonym">Wangiella dermatitidis</name>
    <dbReference type="NCBI Taxonomy" id="858893"/>
    <lineage>
        <taxon>Eukaryota</taxon>
        <taxon>Fungi</taxon>
        <taxon>Dikarya</taxon>
        <taxon>Ascomycota</taxon>
        <taxon>Pezizomycotina</taxon>
        <taxon>Eurotiomycetes</taxon>
        <taxon>Chaetothyriomycetidae</taxon>
        <taxon>Chaetothyriales</taxon>
        <taxon>Herpotrichiellaceae</taxon>
        <taxon>Exophiala</taxon>
    </lineage>
</organism>
<feature type="region of interest" description="Disordered" evidence="1">
    <location>
        <begin position="143"/>
        <end position="190"/>
    </location>
</feature>
<dbReference type="GeneID" id="20308816"/>
<proteinExistence type="predicted"/>
<dbReference type="RefSeq" id="XP_009156535.1">
    <property type="nucleotide sequence ID" value="XM_009158287.1"/>
</dbReference>
<evidence type="ECO:0000313" key="3">
    <source>
        <dbReference type="Proteomes" id="UP000007304"/>
    </source>
</evidence>